<feature type="transmembrane region" description="Helical" evidence="8">
    <location>
        <begin position="203"/>
        <end position="221"/>
    </location>
</feature>
<keyword evidence="6 8" id="KW-0472">Membrane</keyword>
<dbReference type="Pfam" id="PF01569">
    <property type="entry name" value="PAP2"/>
    <property type="match status" value="1"/>
</dbReference>
<feature type="transmembrane region" description="Helical" evidence="8">
    <location>
        <begin position="311"/>
        <end position="332"/>
    </location>
</feature>
<evidence type="ECO:0000259" key="10">
    <source>
        <dbReference type="SMART" id="SM00014"/>
    </source>
</evidence>
<name>A0AAD5T2G0_9FUNG</name>
<dbReference type="EMBL" id="JADGJH010000905">
    <property type="protein sequence ID" value="KAJ3121142.1"/>
    <property type="molecule type" value="Genomic_DNA"/>
</dbReference>
<evidence type="ECO:0000256" key="9">
    <source>
        <dbReference type="SAM" id="SignalP"/>
    </source>
</evidence>
<evidence type="ECO:0000313" key="12">
    <source>
        <dbReference type="Proteomes" id="UP001211907"/>
    </source>
</evidence>
<feature type="signal peptide" evidence="9">
    <location>
        <begin position="1"/>
        <end position="20"/>
    </location>
</feature>
<feature type="domain" description="Phosphatidic acid phosphatase type 2/haloperoxidase" evidence="10">
    <location>
        <begin position="33"/>
        <end position="158"/>
    </location>
</feature>
<evidence type="ECO:0000256" key="7">
    <source>
        <dbReference type="ARBA" id="ARBA00038324"/>
    </source>
</evidence>
<keyword evidence="5 8" id="KW-1133">Transmembrane helix</keyword>
<dbReference type="InterPro" id="IPR000326">
    <property type="entry name" value="PAP2/HPO"/>
</dbReference>
<organism evidence="11 12">
    <name type="scientific">Physocladia obscura</name>
    <dbReference type="NCBI Taxonomy" id="109957"/>
    <lineage>
        <taxon>Eukaryota</taxon>
        <taxon>Fungi</taxon>
        <taxon>Fungi incertae sedis</taxon>
        <taxon>Chytridiomycota</taxon>
        <taxon>Chytridiomycota incertae sedis</taxon>
        <taxon>Chytridiomycetes</taxon>
        <taxon>Chytridiales</taxon>
        <taxon>Chytriomycetaceae</taxon>
        <taxon>Physocladia</taxon>
    </lineage>
</organism>
<dbReference type="GO" id="GO:0005789">
    <property type="term" value="C:endoplasmic reticulum membrane"/>
    <property type="evidence" value="ECO:0007669"/>
    <property type="project" value="UniProtKB-SubCell"/>
</dbReference>
<dbReference type="InterPro" id="IPR036938">
    <property type="entry name" value="PAP2/HPO_sf"/>
</dbReference>
<comment type="subcellular location">
    <subcellularLocation>
        <location evidence="1">Endoplasmic reticulum membrane</location>
        <topology evidence="1">Multi-pass membrane protein</topology>
    </subcellularLocation>
</comment>
<evidence type="ECO:0000313" key="11">
    <source>
        <dbReference type="EMBL" id="KAJ3121142.1"/>
    </source>
</evidence>
<accession>A0AAD5T2G0</accession>
<feature type="chain" id="PRO_5042249347" description="Phosphatidic acid phosphatase type 2/haloperoxidase domain-containing protein" evidence="9">
    <location>
        <begin position="21"/>
        <end position="334"/>
    </location>
</feature>
<feature type="transmembrane region" description="Helical" evidence="8">
    <location>
        <begin position="248"/>
        <end position="266"/>
    </location>
</feature>
<reference evidence="11" key="1">
    <citation type="submission" date="2020-05" db="EMBL/GenBank/DDBJ databases">
        <title>Phylogenomic resolution of chytrid fungi.</title>
        <authorList>
            <person name="Stajich J.E."/>
            <person name="Amses K."/>
            <person name="Simmons R."/>
            <person name="Seto K."/>
            <person name="Myers J."/>
            <person name="Bonds A."/>
            <person name="Quandt C.A."/>
            <person name="Barry K."/>
            <person name="Liu P."/>
            <person name="Grigoriev I."/>
            <person name="Longcore J.E."/>
            <person name="James T.Y."/>
        </authorList>
    </citation>
    <scope>NUCLEOTIDE SEQUENCE</scope>
    <source>
        <strain evidence="11">JEL0513</strain>
    </source>
</reference>
<sequence>MKAIFRCSVLPLLFFVPCRTAHDEWRLNNLAHSLVSVLALGVVFAALLKDFARLPRPHHVTPHHVTNKLRVVTSNSTKSDEISTEADADNTKREFGFPSTHTCNAASVAVVLAQYFPARYVIAYPALMGASRIIVALHSPLDVLGGAILGVAVSAAWLYLDMSFVLANTQSLFPVFAACAAVPLLIIAHPHPILAPCPCFHDAIAFISVFAGVQVAFFLRFNQHLNFPAVSDIITSSSINPDESLLQWMYLLILRIIIGGAAIFVFRKIAKCTLVEFFATLLPKNNAGTSSIDKTGAFHIPRFTNKMLVDICLYFNIAVIAVYVSPFLFAFLGI</sequence>
<keyword evidence="9" id="KW-0732">Signal</keyword>
<gene>
    <name evidence="11" type="ORF">HK100_012509</name>
</gene>
<dbReference type="AlphaFoldDB" id="A0AAD5T2G0"/>
<keyword evidence="4" id="KW-0256">Endoplasmic reticulum</keyword>
<evidence type="ECO:0000256" key="6">
    <source>
        <dbReference type="ARBA" id="ARBA00023136"/>
    </source>
</evidence>
<protein>
    <recommendedName>
        <fullName evidence="10">Phosphatidic acid phosphatase type 2/haloperoxidase domain-containing protein</fullName>
    </recommendedName>
</protein>
<evidence type="ECO:0000256" key="5">
    <source>
        <dbReference type="ARBA" id="ARBA00022989"/>
    </source>
</evidence>
<dbReference type="Proteomes" id="UP001211907">
    <property type="component" value="Unassembled WGS sequence"/>
</dbReference>
<evidence type="ECO:0000256" key="1">
    <source>
        <dbReference type="ARBA" id="ARBA00004477"/>
    </source>
</evidence>
<feature type="transmembrane region" description="Helical" evidence="8">
    <location>
        <begin position="172"/>
        <end position="191"/>
    </location>
</feature>
<keyword evidence="3" id="KW-0378">Hydrolase</keyword>
<feature type="transmembrane region" description="Helical" evidence="8">
    <location>
        <begin position="141"/>
        <end position="160"/>
    </location>
</feature>
<evidence type="ECO:0000256" key="2">
    <source>
        <dbReference type="ARBA" id="ARBA00022692"/>
    </source>
</evidence>
<feature type="transmembrane region" description="Helical" evidence="8">
    <location>
        <begin position="30"/>
        <end position="48"/>
    </location>
</feature>
<dbReference type="SUPFAM" id="SSF48317">
    <property type="entry name" value="Acid phosphatase/Vanadium-dependent haloperoxidase"/>
    <property type="match status" value="1"/>
</dbReference>
<evidence type="ECO:0000256" key="8">
    <source>
        <dbReference type="SAM" id="Phobius"/>
    </source>
</evidence>
<proteinExistence type="inferred from homology"/>
<dbReference type="SMART" id="SM00014">
    <property type="entry name" value="acidPPc"/>
    <property type="match status" value="1"/>
</dbReference>
<dbReference type="PANTHER" id="PTHR14969">
    <property type="entry name" value="SPHINGOSINE-1-PHOSPHATE PHOSPHOHYDROLASE"/>
    <property type="match status" value="1"/>
</dbReference>
<dbReference type="GO" id="GO:0042392">
    <property type="term" value="F:sphingosine-1-phosphate phosphatase activity"/>
    <property type="evidence" value="ECO:0007669"/>
    <property type="project" value="TreeGrafter"/>
</dbReference>
<comment type="similarity">
    <text evidence="7">Belongs to the type 2 lipid phosphate phosphatase family.</text>
</comment>
<dbReference type="Gene3D" id="1.20.144.10">
    <property type="entry name" value="Phosphatidic acid phosphatase type 2/haloperoxidase"/>
    <property type="match status" value="1"/>
</dbReference>
<comment type="caution">
    <text evidence="11">The sequence shown here is derived from an EMBL/GenBank/DDBJ whole genome shotgun (WGS) entry which is preliminary data.</text>
</comment>
<dbReference type="CDD" id="cd01610">
    <property type="entry name" value="PAP2_like"/>
    <property type="match status" value="1"/>
</dbReference>
<evidence type="ECO:0000256" key="4">
    <source>
        <dbReference type="ARBA" id="ARBA00022824"/>
    </source>
</evidence>
<evidence type="ECO:0000256" key="3">
    <source>
        <dbReference type="ARBA" id="ARBA00022801"/>
    </source>
</evidence>
<keyword evidence="12" id="KW-1185">Reference proteome</keyword>
<keyword evidence="2 8" id="KW-0812">Transmembrane</keyword>
<dbReference type="PANTHER" id="PTHR14969:SF28">
    <property type="entry name" value="DIHYDROSPHINGOSINE 1-PHOSPHATE PHOSPHATASE LCB3-RELATED"/>
    <property type="match status" value="1"/>
</dbReference>